<dbReference type="Gene3D" id="1.10.540.10">
    <property type="entry name" value="Acyl-CoA dehydrogenase/oxidase, N-terminal domain"/>
    <property type="match status" value="1"/>
</dbReference>
<dbReference type="PIRSF" id="PIRSF016578">
    <property type="entry name" value="HsaA"/>
    <property type="match status" value="1"/>
</dbReference>
<evidence type="ECO:0000256" key="5">
    <source>
        <dbReference type="RuleBase" id="RU362125"/>
    </source>
</evidence>
<keyword evidence="10" id="KW-1185">Reference proteome</keyword>
<dbReference type="Gene3D" id="2.40.110.10">
    <property type="entry name" value="Butyryl-CoA Dehydrogenase, subunit A, domain 2"/>
    <property type="match status" value="1"/>
</dbReference>
<evidence type="ECO:0000313" key="10">
    <source>
        <dbReference type="Proteomes" id="UP001235840"/>
    </source>
</evidence>
<dbReference type="Pfam" id="PF02770">
    <property type="entry name" value="Acyl-CoA_dh_M"/>
    <property type="match status" value="1"/>
</dbReference>
<comment type="similarity">
    <text evidence="2 5">Belongs to the acyl-CoA dehydrogenase family.</text>
</comment>
<dbReference type="Gene3D" id="1.20.140.10">
    <property type="entry name" value="Butyryl-CoA Dehydrogenase, subunit A, domain 3"/>
    <property type="match status" value="1"/>
</dbReference>
<comment type="cofactor">
    <cofactor evidence="1 5">
        <name>FAD</name>
        <dbReference type="ChEBI" id="CHEBI:57692"/>
    </cofactor>
</comment>
<comment type="caution">
    <text evidence="9">The sequence shown here is derived from an EMBL/GenBank/DDBJ whole genome shotgun (WGS) entry which is preliminary data.</text>
</comment>
<dbReference type="SUPFAM" id="SSF47203">
    <property type="entry name" value="Acyl-CoA dehydrogenase C-terminal domain-like"/>
    <property type="match status" value="1"/>
</dbReference>
<accession>A0ABT9VUU5</accession>
<feature type="domain" description="Acyl-CoA oxidase/dehydrogenase middle" evidence="7">
    <location>
        <begin position="131"/>
        <end position="221"/>
    </location>
</feature>
<dbReference type="EMBL" id="JAUSTY010000002">
    <property type="protein sequence ID" value="MDQ0164748.1"/>
    <property type="molecule type" value="Genomic_DNA"/>
</dbReference>
<dbReference type="InterPro" id="IPR046373">
    <property type="entry name" value="Acyl-CoA_Oxase/DH_mid-dom_sf"/>
</dbReference>
<evidence type="ECO:0000256" key="4">
    <source>
        <dbReference type="ARBA" id="ARBA00022827"/>
    </source>
</evidence>
<sequence length="394" mass="43789">MGGAEQEGILLEMGNAGQEAIIAEAEEFVKTEIRPYVNEFEENKGIPLDLINKMAEKGYLAASFPEEYGGLDLDPIYYGQFTEVFGKACVATRSLLTVHTSLVGETLLRFGTIEQKEKWLPQLASGQQIAAFALSEPDIGSDAKNVQTSWYEEDDCYVLNGTKKWITFGHIASMFIIVAINNGKSTAFLVERSSPGIETYPIEGLMAGQATYLAEIQLNHVKVPKENVLGKLNFGFEYVVATALDQGRYSIAWAGLAIAQEALEAMVSYSHKRTQFNQKLRNFQLIRGMIGDAVTKIHAARALCLKAGKLRKEKHPDATMETTIAKYFTSKVAVEVANDALQVHGGNGFTKDYPVERLYREAKVLEIIEGSSQMQQEIISHYGLRNYYKRGKRS</sequence>
<evidence type="ECO:0000313" key="9">
    <source>
        <dbReference type="EMBL" id="MDQ0164748.1"/>
    </source>
</evidence>
<organism evidence="9 10">
    <name type="scientific">Caldalkalibacillus horti</name>
    <dbReference type="NCBI Taxonomy" id="77523"/>
    <lineage>
        <taxon>Bacteria</taxon>
        <taxon>Bacillati</taxon>
        <taxon>Bacillota</taxon>
        <taxon>Bacilli</taxon>
        <taxon>Bacillales</taxon>
        <taxon>Bacillaceae</taxon>
        <taxon>Caldalkalibacillus</taxon>
    </lineage>
</organism>
<dbReference type="PROSITE" id="PS00073">
    <property type="entry name" value="ACYL_COA_DH_2"/>
    <property type="match status" value="1"/>
</dbReference>
<keyword evidence="4 5" id="KW-0274">FAD</keyword>
<evidence type="ECO:0000259" key="8">
    <source>
        <dbReference type="Pfam" id="PF02771"/>
    </source>
</evidence>
<dbReference type="PANTHER" id="PTHR43884">
    <property type="entry name" value="ACYL-COA DEHYDROGENASE"/>
    <property type="match status" value="1"/>
</dbReference>
<evidence type="ECO:0000259" key="7">
    <source>
        <dbReference type="Pfam" id="PF02770"/>
    </source>
</evidence>
<dbReference type="PANTHER" id="PTHR43884:SF12">
    <property type="entry name" value="ISOVALERYL-COA DEHYDROGENASE, MITOCHONDRIAL-RELATED"/>
    <property type="match status" value="1"/>
</dbReference>
<dbReference type="InterPro" id="IPR036250">
    <property type="entry name" value="AcylCo_DH-like_C"/>
</dbReference>
<dbReference type="Proteomes" id="UP001235840">
    <property type="component" value="Unassembled WGS sequence"/>
</dbReference>
<feature type="domain" description="Acyl-CoA dehydrogenase/oxidase C-terminal" evidence="6">
    <location>
        <begin position="235"/>
        <end position="380"/>
    </location>
</feature>
<evidence type="ECO:0000256" key="3">
    <source>
        <dbReference type="ARBA" id="ARBA00022630"/>
    </source>
</evidence>
<evidence type="ECO:0000256" key="2">
    <source>
        <dbReference type="ARBA" id="ARBA00009347"/>
    </source>
</evidence>
<name>A0ABT9VUU5_9BACI</name>
<evidence type="ECO:0000259" key="6">
    <source>
        <dbReference type="Pfam" id="PF00441"/>
    </source>
</evidence>
<gene>
    <name evidence="9" type="ORF">J2S11_000648</name>
</gene>
<dbReference type="InterPro" id="IPR009100">
    <property type="entry name" value="AcylCoA_DH/oxidase_NM_dom_sf"/>
</dbReference>
<reference evidence="9 10" key="1">
    <citation type="submission" date="2023-07" db="EMBL/GenBank/DDBJ databases">
        <title>Genomic Encyclopedia of Type Strains, Phase IV (KMG-IV): sequencing the most valuable type-strain genomes for metagenomic binning, comparative biology and taxonomic classification.</title>
        <authorList>
            <person name="Goeker M."/>
        </authorList>
    </citation>
    <scope>NUCLEOTIDE SEQUENCE [LARGE SCALE GENOMIC DNA]</scope>
    <source>
        <strain evidence="9 10">DSM 12751</strain>
    </source>
</reference>
<evidence type="ECO:0000256" key="1">
    <source>
        <dbReference type="ARBA" id="ARBA00001974"/>
    </source>
</evidence>
<dbReference type="InterPro" id="IPR006089">
    <property type="entry name" value="Acyl-CoA_DH_CS"/>
</dbReference>
<protein>
    <submittedName>
        <fullName evidence="9">Alkylation response protein AidB-like acyl-CoA dehydrogenase</fullName>
    </submittedName>
</protein>
<dbReference type="Pfam" id="PF00441">
    <property type="entry name" value="Acyl-CoA_dh_1"/>
    <property type="match status" value="1"/>
</dbReference>
<feature type="domain" description="Acyl-CoA dehydrogenase/oxidase N-terminal" evidence="8">
    <location>
        <begin position="17"/>
        <end position="127"/>
    </location>
</feature>
<dbReference type="InterPro" id="IPR013786">
    <property type="entry name" value="AcylCoA_DH/ox_N"/>
</dbReference>
<dbReference type="InterPro" id="IPR009075">
    <property type="entry name" value="AcylCo_DH/oxidase_C"/>
</dbReference>
<dbReference type="InterPro" id="IPR037069">
    <property type="entry name" value="AcylCoA_DH/ox_N_sf"/>
</dbReference>
<dbReference type="InterPro" id="IPR006091">
    <property type="entry name" value="Acyl-CoA_Oxase/DH_mid-dom"/>
</dbReference>
<dbReference type="Pfam" id="PF02771">
    <property type="entry name" value="Acyl-CoA_dh_N"/>
    <property type="match status" value="1"/>
</dbReference>
<keyword evidence="5" id="KW-0560">Oxidoreductase</keyword>
<dbReference type="SUPFAM" id="SSF56645">
    <property type="entry name" value="Acyl-CoA dehydrogenase NM domain-like"/>
    <property type="match status" value="1"/>
</dbReference>
<keyword evidence="3 5" id="KW-0285">Flavoprotein</keyword>
<proteinExistence type="inferred from homology"/>